<organism evidence="2">
    <name type="scientific">mine drainage metagenome</name>
    <dbReference type="NCBI Taxonomy" id="410659"/>
    <lineage>
        <taxon>unclassified sequences</taxon>
        <taxon>metagenomes</taxon>
        <taxon>ecological metagenomes</taxon>
    </lineage>
</organism>
<name>E6QLD5_9ZZZZ</name>
<evidence type="ECO:0000313" key="2">
    <source>
        <dbReference type="EMBL" id="CBI08055.1"/>
    </source>
</evidence>
<evidence type="ECO:0000259" key="1">
    <source>
        <dbReference type="Pfam" id="PF14534"/>
    </source>
</evidence>
<reference evidence="2" key="1">
    <citation type="submission" date="2009-10" db="EMBL/GenBank/DDBJ databases">
        <title>Diversity of trophic interactions inside an arsenic-rich microbial ecosystem.</title>
        <authorList>
            <person name="Bertin P.N."/>
            <person name="Heinrich-Salmeron A."/>
            <person name="Pelletier E."/>
            <person name="Goulhen-Chollet F."/>
            <person name="Arsene-Ploetze F."/>
            <person name="Gallien S."/>
            <person name="Calteau A."/>
            <person name="Vallenet D."/>
            <person name="Casiot C."/>
            <person name="Chane-Woon-Ming B."/>
            <person name="Giloteaux L."/>
            <person name="Barakat M."/>
            <person name="Bonnefoy V."/>
            <person name="Bruneel O."/>
            <person name="Chandler M."/>
            <person name="Cleiss J."/>
            <person name="Duran R."/>
            <person name="Elbaz-Poulichet F."/>
            <person name="Fonknechten N."/>
            <person name="Lauga B."/>
            <person name="Mornico D."/>
            <person name="Ortet P."/>
            <person name="Schaeffer C."/>
            <person name="Siguier P."/>
            <person name="Alexander Thil Smith A."/>
            <person name="Van Dorsselaer A."/>
            <person name="Weissenbach J."/>
            <person name="Medigue C."/>
            <person name="Le Paslier D."/>
        </authorList>
    </citation>
    <scope>NUCLEOTIDE SEQUENCE</scope>
</reference>
<dbReference type="EMBL" id="CABQ01000178">
    <property type="protein sequence ID" value="CBI08055.1"/>
    <property type="molecule type" value="Genomic_DNA"/>
</dbReference>
<gene>
    <name evidence="2" type="ORF">CARN6_1481</name>
</gene>
<feature type="domain" description="DUF4440" evidence="1">
    <location>
        <begin position="9"/>
        <end position="116"/>
    </location>
</feature>
<proteinExistence type="predicted"/>
<accession>E6QLD5</accession>
<sequence>MHSPLQVQIVEVEDQLRTAMLCADVAALNQLMAPDLIFTNHLGQLLGKEDDLAAYRSGALKVVSLEPSEQHVRALGDVAVVSVRMQLSGTYEGAPANGDFRFTRVWARSQQERWQIIVAHASLIAH</sequence>
<dbReference type="InterPro" id="IPR032710">
    <property type="entry name" value="NTF2-like_dom_sf"/>
</dbReference>
<dbReference type="SUPFAM" id="SSF54427">
    <property type="entry name" value="NTF2-like"/>
    <property type="match status" value="1"/>
</dbReference>
<dbReference type="Gene3D" id="3.10.450.50">
    <property type="match status" value="1"/>
</dbReference>
<dbReference type="InterPro" id="IPR027843">
    <property type="entry name" value="DUF4440"/>
</dbReference>
<dbReference type="Pfam" id="PF14534">
    <property type="entry name" value="DUF4440"/>
    <property type="match status" value="1"/>
</dbReference>
<dbReference type="AlphaFoldDB" id="E6QLD5"/>
<protein>
    <recommendedName>
        <fullName evidence="1">DUF4440 domain-containing protein</fullName>
    </recommendedName>
</protein>
<comment type="caution">
    <text evidence="2">The sequence shown here is derived from an EMBL/GenBank/DDBJ whole genome shotgun (WGS) entry which is preliminary data.</text>
</comment>